<evidence type="ECO:0000313" key="1">
    <source>
        <dbReference type="EMBL" id="MRX54358.1"/>
    </source>
</evidence>
<dbReference type="AlphaFoldDB" id="A0A6I2M8B9"/>
<sequence>MIYWIGGSSCCGKSTLAKMLADKHGLQYYSCDDHFYKHVQFISPKKHLAMKKAAEMNPNEAFYSRCLEDQLRVYIQSFQEDFSFVLQDLQKINKPVVEGNQLMPSLAAPYIKENHKAIWLIPTEAFQRKYYQKRDWIKAVLKDTEDPEIAFNNWMKRDALFAKLVNEEAMSLGLKVLQVDGSSNLEENFIKIERFFELENSQI</sequence>
<dbReference type="Proteomes" id="UP000441585">
    <property type="component" value="Unassembled WGS sequence"/>
</dbReference>
<accession>A0A6I2M8B9</accession>
<protein>
    <submittedName>
        <fullName evidence="1">Uncharacterized protein</fullName>
    </submittedName>
</protein>
<dbReference type="SUPFAM" id="SSF52540">
    <property type="entry name" value="P-loop containing nucleoside triphosphate hydrolases"/>
    <property type="match status" value="1"/>
</dbReference>
<dbReference type="RefSeq" id="WP_154318543.1">
    <property type="nucleotide sequence ID" value="NZ_CAJGAA010000002.1"/>
</dbReference>
<gene>
    <name evidence="1" type="ORF">GJU41_10265</name>
</gene>
<dbReference type="Gene3D" id="3.40.50.300">
    <property type="entry name" value="P-loop containing nucleotide triphosphate hydrolases"/>
    <property type="match status" value="1"/>
</dbReference>
<dbReference type="CDD" id="cd02019">
    <property type="entry name" value="NK"/>
    <property type="match status" value="1"/>
</dbReference>
<dbReference type="InterPro" id="IPR027417">
    <property type="entry name" value="P-loop_NTPase"/>
</dbReference>
<dbReference type="EMBL" id="WKKF01000002">
    <property type="protein sequence ID" value="MRX54358.1"/>
    <property type="molecule type" value="Genomic_DNA"/>
</dbReference>
<reference evidence="1 2" key="1">
    <citation type="submission" date="2019-11" db="EMBL/GenBank/DDBJ databases">
        <title>Bacillus idriensis genome.</title>
        <authorList>
            <person name="Konopka E.N."/>
            <person name="Newman J.D."/>
        </authorList>
    </citation>
    <scope>NUCLEOTIDE SEQUENCE [LARGE SCALE GENOMIC DNA]</scope>
    <source>
        <strain evidence="1 2">DSM 19097</strain>
    </source>
</reference>
<evidence type="ECO:0000313" key="2">
    <source>
        <dbReference type="Proteomes" id="UP000441585"/>
    </source>
</evidence>
<proteinExistence type="predicted"/>
<keyword evidence="2" id="KW-1185">Reference proteome</keyword>
<comment type="caution">
    <text evidence="1">The sequence shown here is derived from an EMBL/GenBank/DDBJ whole genome shotgun (WGS) entry which is preliminary data.</text>
</comment>
<organism evidence="1 2">
    <name type="scientific">Metabacillus idriensis</name>
    <dbReference type="NCBI Taxonomy" id="324768"/>
    <lineage>
        <taxon>Bacteria</taxon>
        <taxon>Bacillati</taxon>
        <taxon>Bacillota</taxon>
        <taxon>Bacilli</taxon>
        <taxon>Bacillales</taxon>
        <taxon>Bacillaceae</taxon>
        <taxon>Metabacillus</taxon>
    </lineage>
</organism>
<name>A0A6I2M8B9_9BACI</name>